<protein>
    <submittedName>
        <fullName evidence="7">Threonine ammonia-lyase</fullName>
        <ecNumber evidence="7">4.3.1.19</ecNumber>
    </submittedName>
</protein>
<organism evidence="7 8">
    <name type="scientific">Sulfurovum zhangzhouensis</name>
    <dbReference type="NCBI Taxonomy" id="3019067"/>
    <lineage>
        <taxon>Bacteria</taxon>
        <taxon>Pseudomonadati</taxon>
        <taxon>Campylobacterota</taxon>
        <taxon>Epsilonproteobacteria</taxon>
        <taxon>Campylobacterales</taxon>
        <taxon>Sulfurovaceae</taxon>
        <taxon>Sulfurovum</taxon>
    </lineage>
</organism>
<dbReference type="InterPro" id="IPR044561">
    <property type="entry name" value="ACT_ThrD-II-like"/>
</dbReference>
<accession>A0ABT7QWD8</accession>
<dbReference type="Proteomes" id="UP001169069">
    <property type="component" value="Unassembled WGS sequence"/>
</dbReference>
<keyword evidence="4 7" id="KW-0456">Lyase</keyword>
<dbReference type="CDD" id="cd04886">
    <property type="entry name" value="ACT_ThrD-II-like"/>
    <property type="match status" value="1"/>
</dbReference>
<evidence type="ECO:0000256" key="5">
    <source>
        <dbReference type="ARBA" id="ARBA00049406"/>
    </source>
</evidence>
<comment type="catalytic activity">
    <reaction evidence="5">
        <text>L-serine = pyruvate + NH4(+)</text>
        <dbReference type="Rhea" id="RHEA:19169"/>
        <dbReference type="ChEBI" id="CHEBI:15361"/>
        <dbReference type="ChEBI" id="CHEBI:28938"/>
        <dbReference type="ChEBI" id="CHEBI:33384"/>
        <dbReference type="EC" id="4.3.1.17"/>
    </reaction>
</comment>
<keyword evidence="8" id="KW-1185">Reference proteome</keyword>
<evidence type="ECO:0000256" key="4">
    <source>
        <dbReference type="ARBA" id="ARBA00023239"/>
    </source>
</evidence>
<dbReference type="NCBIfam" id="TIGR01127">
    <property type="entry name" value="ilvA_1Cterm"/>
    <property type="match status" value="1"/>
</dbReference>
<reference evidence="7" key="1">
    <citation type="submission" date="2023-01" db="EMBL/GenBank/DDBJ databases">
        <title>Sulfurovum sp. zt1-1 genome assembly.</title>
        <authorList>
            <person name="Wang J."/>
        </authorList>
    </citation>
    <scope>NUCLEOTIDE SEQUENCE</scope>
    <source>
        <strain evidence="7">Zt1-1</strain>
    </source>
</reference>
<name>A0ABT7QWD8_9BACT</name>
<sequence>MLDLKEIEKAYERVSGVVHRTPFSHAPILSQKSGYEVHLKKENLQRTGAFKLRGAFNKIASLMESGDITGVVAASAGNHAQGVAYTAHHFGIAATIVMPESTPLTKILGVKEFGATVILHGANYDEAYAHATEYAEEKGLSFVHPFADEEVMAGQGTITLEMFEDVKDLDAIVVPVGGGGLISGIAVAAKALNPDIKIIGVSAEGAPAMKKSYDAQTPIDTTSVRTIADGIAVRDTSPVTLEYILKYVDVFETVCEDEIAAAILFLLEKQKVLVEGAGAVGVAALMHGKLKLPQNAKVGVVLSGGNIDVTMLSLIIEKGLVKSSRKMKLSVLMVDKPGSLMHFTELLTKVGANIVQIGYDRTSIDLEFGDATVSVHLETKGIEHQEQIRDVLREGGFSFKEEY</sequence>
<evidence type="ECO:0000256" key="3">
    <source>
        <dbReference type="ARBA" id="ARBA00022898"/>
    </source>
</evidence>
<evidence type="ECO:0000313" key="7">
    <source>
        <dbReference type="EMBL" id="MDM5271154.1"/>
    </source>
</evidence>
<evidence type="ECO:0000256" key="1">
    <source>
        <dbReference type="ARBA" id="ARBA00001933"/>
    </source>
</evidence>
<dbReference type="Gene3D" id="3.40.50.1100">
    <property type="match status" value="2"/>
</dbReference>
<dbReference type="InterPro" id="IPR005789">
    <property type="entry name" value="Thr_deHydtase_catblc"/>
</dbReference>
<dbReference type="PROSITE" id="PS00165">
    <property type="entry name" value="DEHYDRATASE_SER_THR"/>
    <property type="match status" value="1"/>
</dbReference>
<evidence type="ECO:0000313" key="8">
    <source>
        <dbReference type="Proteomes" id="UP001169069"/>
    </source>
</evidence>
<feature type="domain" description="Tryptophan synthase beta chain-like PALP" evidence="6">
    <location>
        <begin position="15"/>
        <end position="304"/>
    </location>
</feature>
<dbReference type="CDD" id="cd01562">
    <property type="entry name" value="Thr-dehyd"/>
    <property type="match status" value="1"/>
</dbReference>
<dbReference type="InterPro" id="IPR001926">
    <property type="entry name" value="TrpB-like_PALP"/>
</dbReference>
<comment type="caution">
    <text evidence="7">The sequence shown here is derived from an EMBL/GenBank/DDBJ whole genome shotgun (WGS) entry which is preliminary data.</text>
</comment>
<dbReference type="EMBL" id="JAQIBD010000001">
    <property type="protein sequence ID" value="MDM5271154.1"/>
    <property type="molecule type" value="Genomic_DNA"/>
</dbReference>
<dbReference type="SUPFAM" id="SSF53686">
    <property type="entry name" value="Tryptophan synthase beta subunit-like PLP-dependent enzymes"/>
    <property type="match status" value="1"/>
</dbReference>
<keyword evidence="3" id="KW-0663">Pyridoxal phosphate</keyword>
<dbReference type="PANTHER" id="PTHR48078:SF6">
    <property type="entry name" value="L-THREONINE DEHYDRATASE CATABOLIC TDCB"/>
    <property type="match status" value="1"/>
</dbReference>
<dbReference type="Pfam" id="PF00291">
    <property type="entry name" value="PALP"/>
    <property type="match status" value="1"/>
</dbReference>
<dbReference type="InterPro" id="IPR036052">
    <property type="entry name" value="TrpB-like_PALP_sf"/>
</dbReference>
<comment type="cofactor">
    <cofactor evidence="1">
        <name>pyridoxal 5'-phosphate</name>
        <dbReference type="ChEBI" id="CHEBI:597326"/>
    </cofactor>
</comment>
<dbReference type="InterPro" id="IPR050147">
    <property type="entry name" value="Ser/Thr_Dehydratase"/>
</dbReference>
<dbReference type="GO" id="GO:0004794">
    <property type="term" value="F:threonine deaminase activity"/>
    <property type="evidence" value="ECO:0007669"/>
    <property type="project" value="UniProtKB-EC"/>
</dbReference>
<evidence type="ECO:0000259" key="6">
    <source>
        <dbReference type="Pfam" id="PF00291"/>
    </source>
</evidence>
<dbReference type="InterPro" id="IPR000634">
    <property type="entry name" value="Ser/Thr_deHydtase_PyrdxlP-BS"/>
</dbReference>
<proteinExistence type="inferred from homology"/>
<dbReference type="RefSeq" id="WP_289412473.1">
    <property type="nucleotide sequence ID" value="NZ_JAQIBD010000001.1"/>
</dbReference>
<comment type="similarity">
    <text evidence="2">Belongs to the serine/threonine dehydratase family.</text>
</comment>
<evidence type="ECO:0000256" key="2">
    <source>
        <dbReference type="ARBA" id="ARBA00010869"/>
    </source>
</evidence>
<gene>
    <name evidence="7" type="primary">ilvA</name>
    <name evidence="7" type="ORF">PGH07_03105</name>
</gene>
<dbReference type="EC" id="4.3.1.19" evidence="7"/>
<dbReference type="PANTHER" id="PTHR48078">
    <property type="entry name" value="THREONINE DEHYDRATASE, MITOCHONDRIAL-RELATED"/>
    <property type="match status" value="1"/>
</dbReference>